<feature type="non-terminal residue" evidence="2">
    <location>
        <position position="247"/>
    </location>
</feature>
<evidence type="ECO:0000313" key="2">
    <source>
        <dbReference type="EMBL" id="PWN24443.1"/>
    </source>
</evidence>
<evidence type="ECO:0000313" key="3">
    <source>
        <dbReference type="Proteomes" id="UP000245884"/>
    </source>
</evidence>
<proteinExistence type="predicted"/>
<keyword evidence="1" id="KW-0472">Membrane</keyword>
<sequence length="247" mass="27082">MELNSSTNRQDVENLARNLFSRDPILFDAVLNSHFASHARYTGHALSISGVSAIKHAAFTLNYLDLGRGADIRSKDVSWSHKDTRATIKSTRHLRPLFFPLFTIAVPVETVIQFHPDGSSRGSSLLYATYWEDRWPASTFLTSLPLIGFLISSIFTPLASLLVVAVCNAFFHLHTHLASHLRRRVEPAAHGYAKRAHQALPAGARDAASDGFQRGSTAATGYAESALRLGKRISYGPLVAIEGITQT</sequence>
<dbReference type="RefSeq" id="XP_025359055.1">
    <property type="nucleotide sequence ID" value="XM_025507471.1"/>
</dbReference>
<keyword evidence="1" id="KW-0812">Transmembrane</keyword>
<keyword evidence="1" id="KW-1133">Transmembrane helix</keyword>
<keyword evidence="3" id="KW-1185">Reference proteome</keyword>
<name>A0A316UKE8_9BASI</name>
<feature type="transmembrane region" description="Helical" evidence="1">
    <location>
        <begin position="97"/>
        <end position="115"/>
    </location>
</feature>
<evidence type="ECO:0000256" key="1">
    <source>
        <dbReference type="SAM" id="Phobius"/>
    </source>
</evidence>
<dbReference type="OrthoDB" id="5580651at2759"/>
<dbReference type="EMBL" id="KZ819681">
    <property type="protein sequence ID" value="PWN24443.1"/>
    <property type="molecule type" value="Genomic_DNA"/>
</dbReference>
<gene>
    <name evidence="2" type="ORF">BDZ90DRAFT_244710</name>
</gene>
<protein>
    <submittedName>
        <fullName evidence="2">Uncharacterized protein</fullName>
    </submittedName>
</protein>
<dbReference type="GeneID" id="37029294"/>
<organism evidence="2 3">
    <name type="scientific">Jaminaea rosea</name>
    <dbReference type="NCBI Taxonomy" id="1569628"/>
    <lineage>
        <taxon>Eukaryota</taxon>
        <taxon>Fungi</taxon>
        <taxon>Dikarya</taxon>
        <taxon>Basidiomycota</taxon>
        <taxon>Ustilaginomycotina</taxon>
        <taxon>Exobasidiomycetes</taxon>
        <taxon>Microstromatales</taxon>
        <taxon>Microstromatales incertae sedis</taxon>
        <taxon>Jaminaea</taxon>
    </lineage>
</organism>
<accession>A0A316UKE8</accession>
<feature type="transmembrane region" description="Helical" evidence="1">
    <location>
        <begin position="146"/>
        <end position="173"/>
    </location>
</feature>
<dbReference type="AlphaFoldDB" id="A0A316UKE8"/>
<reference evidence="2 3" key="1">
    <citation type="journal article" date="2018" name="Mol. Biol. Evol.">
        <title>Broad Genomic Sampling Reveals a Smut Pathogenic Ancestry of the Fungal Clade Ustilaginomycotina.</title>
        <authorList>
            <person name="Kijpornyongpan T."/>
            <person name="Mondo S.J."/>
            <person name="Barry K."/>
            <person name="Sandor L."/>
            <person name="Lee J."/>
            <person name="Lipzen A."/>
            <person name="Pangilinan J."/>
            <person name="LaButti K."/>
            <person name="Hainaut M."/>
            <person name="Henrissat B."/>
            <person name="Grigoriev I.V."/>
            <person name="Spatafora J.W."/>
            <person name="Aime M.C."/>
        </authorList>
    </citation>
    <scope>NUCLEOTIDE SEQUENCE [LARGE SCALE GENOMIC DNA]</scope>
    <source>
        <strain evidence="2 3">MCA 5214</strain>
    </source>
</reference>
<dbReference type="Proteomes" id="UP000245884">
    <property type="component" value="Unassembled WGS sequence"/>
</dbReference>